<organism evidence="2 3">
    <name type="scientific">Tateyamaria omphalii</name>
    <dbReference type="NCBI Taxonomy" id="299262"/>
    <lineage>
        <taxon>Bacteria</taxon>
        <taxon>Pseudomonadati</taxon>
        <taxon>Pseudomonadota</taxon>
        <taxon>Alphaproteobacteria</taxon>
        <taxon>Rhodobacterales</taxon>
        <taxon>Roseobacteraceae</taxon>
        <taxon>Tateyamaria</taxon>
    </lineage>
</organism>
<dbReference type="Pfam" id="PF01419">
    <property type="entry name" value="Jacalin"/>
    <property type="match status" value="1"/>
</dbReference>
<evidence type="ECO:0000313" key="2">
    <source>
        <dbReference type="EMBL" id="APX13502.1"/>
    </source>
</evidence>
<sequence>MTIQTVAIGGDHGEDFGIEHINSIGFRGDDMVEGVRINGTYYGDVQGDETDVLNFQQDEYINHLVVYESHDDKKNEDRIRGVELTTNLGRSLTCGTFRGPKRVLKNIRVLGIGGNAGHMLFKLRVYHISDYKESSVVQTGVFAVTNVIPQGQTFERSVSSRVAKMDSTRLFFETVSSVTQTNEAGAAMGEFSAKASTTFGLTVTTQAEFNSIVEEERKETEKITYAPPAGHVGIEVVVMDVFEASDGIIWFFPTSEPNIISAAVSGDSVITSDLYDMTGVLTLHLPNMAPQTFDYDSFAARMAA</sequence>
<dbReference type="SUPFAM" id="SSF51101">
    <property type="entry name" value="Mannose-binding lectins"/>
    <property type="match status" value="1"/>
</dbReference>
<protein>
    <recommendedName>
        <fullName evidence="1">Jacalin-type lectin domain-containing protein</fullName>
    </recommendedName>
</protein>
<dbReference type="AlphaFoldDB" id="A0A1P8MZT2"/>
<dbReference type="RefSeq" id="WP_076629935.1">
    <property type="nucleotide sequence ID" value="NZ_CP019312.1"/>
</dbReference>
<gene>
    <name evidence="2" type="ORF">BWR18_18815</name>
</gene>
<accession>A0A1P8MZT2</accession>
<dbReference type="InterPro" id="IPR036404">
    <property type="entry name" value="Jacalin-like_lectin_dom_sf"/>
</dbReference>
<dbReference type="Gene3D" id="2.100.10.30">
    <property type="entry name" value="Jacalin-like lectin domain"/>
    <property type="match status" value="1"/>
</dbReference>
<proteinExistence type="predicted"/>
<name>A0A1P8MZT2_9RHOB</name>
<reference evidence="2 3" key="1">
    <citation type="submission" date="2017-01" db="EMBL/GenBank/DDBJ databases">
        <title>Complete genome of Tateyamaria omphalii DOK1-4 isolated from seawater in Dokdo.</title>
        <authorList>
            <person name="Kim J.H."/>
            <person name="Chi W.-J."/>
        </authorList>
    </citation>
    <scope>NUCLEOTIDE SEQUENCE [LARGE SCALE GENOMIC DNA]</scope>
    <source>
        <strain evidence="2 3">DOK1-4</strain>
    </source>
</reference>
<dbReference type="EMBL" id="CP019312">
    <property type="protein sequence ID" value="APX13502.1"/>
    <property type="molecule type" value="Genomic_DNA"/>
</dbReference>
<dbReference type="Proteomes" id="UP000186336">
    <property type="component" value="Chromosome"/>
</dbReference>
<dbReference type="KEGG" id="tom:BWR18_18815"/>
<feature type="domain" description="Jacalin-type lectin" evidence="1">
    <location>
        <begin position="8"/>
        <end position="126"/>
    </location>
</feature>
<evidence type="ECO:0000259" key="1">
    <source>
        <dbReference type="Pfam" id="PF01419"/>
    </source>
</evidence>
<evidence type="ECO:0000313" key="3">
    <source>
        <dbReference type="Proteomes" id="UP000186336"/>
    </source>
</evidence>
<keyword evidence="3" id="KW-1185">Reference proteome</keyword>
<dbReference type="STRING" id="299262.BWR18_18815"/>
<dbReference type="InterPro" id="IPR001229">
    <property type="entry name" value="Jacalin-like_lectin_dom"/>
</dbReference>